<dbReference type="AlphaFoldDB" id="A0A4U8QK46"/>
<evidence type="ECO:0000256" key="1">
    <source>
        <dbReference type="ARBA" id="ARBA00004196"/>
    </source>
</evidence>
<dbReference type="STRING" id="180332.GCA_000797495_04781"/>
<dbReference type="PROSITE" id="PS51257">
    <property type="entry name" value="PROKAR_LIPOPROTEIN"/>
    <property type="match status" value="1"/>
</dbReference>
<dbReference type="Pfam" id="PF13407">
    <property type="entry name" value="Peripla_BP_4"/>
    <property type="match status" value="1"/>
</dbReference>
<gene>
    <name evidence="7" type="primary">rbsB_5</name>
    <name evidence="7" type="ORF">DSM106044_01505</name>
</gene>
<dbReference type="InterPro" id="IPR028082">
    <property type="entry name" value="Peripla_BP_I"/>
</dbReference>
<evidence type="ECO:0000313" key="7">
    <source>
        <dbReference type="EMBL" id="TLD01526.1"/>
    </source>
</evidence>
<dbReference type="CDD" id="cd01536">
    <property type="entry name" value="PBP1_ABC_sugar_binding-like"/>
    <property type="match status" value="1"/>
</dbReference>
<evidence type="ECO:0000256" key="3">
    <source>
        <dbReference type="ARBA" id="ARBA00022729"/>
    </source>
</evidence>
<evidence type="ECO:0000256" key="5">
    <source>
        <dbReference type="SAM" id="SignalP"/>
    </source>
</evidence>
<evidence type="ECO:0000259" key="6">
    <source>
        <dbReference type="Pfam" id="PF13407"/>
    </source>
</evidence>
<evidence type="ECO:0000256" key="2">
    <source>
        <dbReference type="ARBA" id="ARBA00007639"/>
    </source>
</evidence>
<reference evidence="7 8" key="1">
    <citation type="journal article" date="2019" name="Anaerobe">
        <title>Detection of Robinsoniella peoriensis in multiple bone samples of a trauma patient.</title>
        <authorList>
            <person name="Schrottner P."/>
            <person name="Hartwich K."/>
            <person name="Bunk B."/>
            <person name="Schober I."/>
            <person name="Helbig S."/>
            <person name="Rudolph W.W."/>
            <person name="Gunzer F."/>
        </authorList>
    </citation>
    <scope>NUCLEOTIDE SEQUENCE [LARGE SCALE GENOMIC DNA]</scope>
    <source>
        <strain evidence="7 8">DSM 106044</strain>
    </source>
</reference>
<feature type="region of interest" description="Disordered" evidence="4">
    <location>
        <begin position="28"/>
        <end position="58"/>
    </location>
</feature>
<dbReference type="Proteomes" id="UP000306509">
    <property type="component" value="Unassembled WGS sequence"/>
</dbReference>
<dbReference type="PANTHER" id="PTHR46847:SF1">
    <property type="entry name" value="D-ALLOSE-BINDING PERIPLASMIC PROTEIN-RELATED"/>
    <property type="match status" value="1"/>
</dbReference>
<keyword evidence="8" id="KW-1185">Reference proteome</keyword>
<dbReference type="InterPro" id="IPR025997">
    <property type="entry name" value="SBP_2_dom"/>
</dbReference>
<name>A0A4U8QK46_9FIRM</name>
<dbReference type="Gene3D" id="3.40.50.2300">
    <property type="match status" value="2"/>
</dbReference>
<proteinExistence type="inferred from homology"/>
<sequence precursor="true">MKKLIISLVICLLFLITGCSSFNQNAEIESSSSQMESETRKLGITEGAGTGTDIDPDTEKQLSEKSKIVIGATLASEDSAYLKTVSKAMIRVADQKGASLDIRYAKWNEQIQTEQMDEFIHQKVDVIILCPVNAKSMLTSLKKAKAEEIPVINLNMKVDAMSSEYISTYIGASSSEEAALAADLMVTALEDGGKIAIIEGAPGSDPQVYRTQTFVEQMNSHPQFEIIGIGNGSWNREKAMLVTIDLMRKNPDIKGIFCHDSNMALGARAALESIDKTDVVLIGVGEDQEYLQAVKDGKIYGLITQPPVYEGAYSIYCAIDIANGEELRPWYKDPIQTITKENIGSYQDPMDGEDLESSN</sequence>
<evidence type="ECO:0000256" key="4">
    <source>
        <dbReference type="SAM" id="MobiDB-lite"/>
    </source>
</evidence>
<feature type="domain" description="Periplasmic binding protein" evidence="6">
    <location>
        <begin position="72"/>
        <end position="326"/>
    </location>
</feature>
<dbReference type="GO" id="GO:0030246">
    <property type="term" value="F:carbohydrate binding"/>
    <property type="evidence" value="ECO:0007669"/>
    <property type="project" value="UniProtKB-ARBA"/>
</dbReference>
<dbReference type="OrthoDB" id="9769871at2"/>
<dbReference type="GO" id="GO:0030313">
    <property type="term" value="C:cell envelope"/>
    <property type="evidence" value="ECO:0007669"/>
    <property type="project" value="UniProtKB-SubCell"/>
</dbReference>
<comment type="subcellular location">
    <subcellularLocation>
        <location evidence="1">Cell envelope</location>
    </subcellularLocation>
</comment>
<comment type="similarity">
    <text evidence="2">Belongs to the bacterial solute-binding protein 2 family.</text>
</comment>
<protein>
    <submittedName>
        <fullName evidence="7">D-ribose-binding periplasmic protein</fullName>
    </submittedName>
</protein>
<feature type="signal peptide" evidence="5">
    <location>
        <begin position="1"/>
        <end position="26"/>
    </location>
</feature>
<comment type="caution">
    <text evidence="7">The sequence shown here is derived from an EMBL/GenBank/DDBJ whole genome shotgun (WGS) entry which is preliminary data.</text>
</comment>
<organism evidence="7 8">
    <name type="scientific">Robinsoniella peoriensis</name>
    <dbReference type="NCBI Taxonomy" id="180332"/>
    <lineage>
        <taxon>Bacteria</taxon>
        <taxon>Bacillati</taxon>
        <taxon>Bacillota</taxon>
        <taxon>Clostridia</taxon>
        <taxon>Lachnospirales</taxon>
        <taxon>Lachnospiraceae</taxon>
        <taxon>Robinsoniella</taxon>
    </lineage>
</organism>
<feature type="chain" id="PRO_5039554537" evidence="5">
    <location>
        <begin position="27"/>
        <end position="359"/>
    </location>
</feature>
<dbReference type="PANTHER" id="PTHR46847">
    <property type="entry name" value="D-ALLOSE-BINDING PERIPLASMIC PROTEIN-RELATED"/>
    <property type="match status" value="1"/>
</dbReference>
<evidence type="ECO:0000313" key="8">
    <source>
        <dbReference type="Proteomes" id="UP000306509"/>
    </source>
</evidence>
<dbReference type="EMBL" id="QGQD01000036">
    <property type="protein sequence ID" value="TLD01526.1"/>
    <property type="molecule type" value="Genomic_DNA"/>
</dbReference>
<dbReference type="RefSeq" id="WP_044293698.1">
    <property type="nucleotide sequence ID" value="NZ_CABMJZ010000019.1"/>
</dbReference>
<keyword evidence="3 5" id="KW-0732">Signal</keyword>
<dbReference type="SUPFAM" id="SSF53822">
    <property type="entry name" value="Periplasmic binding protein-like I"/>
    <property type="match status" value="1"/>
</dbReference>
<accession>A0A4U8QK46</accession>